<evidence type="ECO:0000313" key="1">
    <source>
        <dbReference type="EMBL" id="KAI0094554.1"/>
    </source>
</evidence>
<organism evidence="1 2">
    <name type="scientific">Irpex rosettiformis</name>
    <dbReference type="NCBI Taxonomy" id="378272"/>
    <lineage>
        <taxon>Eukaryota</taxon>
        <taxon>Fungi</taxon>
        <taxon>Dikarya</taxon>
        <taxon>Basidiomycota</taxon>
        <taxon>Agaricomycotina</taxon>
        <taxon>Agaricomycetes</taxon>
        <taxon>Polyporales</taxon>
        <taxon>Irpicaceae</taxon>
        <taxon>Irpex</taxon>
    </lineage>
</organism>
<keyword evidence="2" id="KW-1185">Reference proteome</keyword>
<dbReference type="Proteomes" id="UP001055072">
    <property type="component" value="Unassembled WGS sequence"/>
</dbReference>
<dbReference type="EMBL" id="MU274900">
    <property type="protein sequence ID" value="KAI0094554.1"/>
    <property type="molecule type" value="Genomic_DNA"/>
</dbReference>
<name>A0ACB8UL83_9APHY</name>
<gene>
    <name evidence="1" type="ORF">BDY19DRAFT_26882</name>
</gene>
<proteinExistence type="predicted"/>
<comment type="caution">
    <text evidence="1">The sequence shown here is derived from an EMBL/GenBank/DDBJ whole genome shotgun (WGS) entry which is preliminary data.</text>
</comment>
<reference evidence="1" key="1">
    <citation type="journal article" date="2021" name="Environ. Microbiol.">
        <title>Gene family expansions and transcriptome signatures uncover fungal adaptations to wood decay.</title>
        <authorList>
            <person name="Hage H."/>
            <person name="Miyauchi S."/>
            <person name="Viragh M."/>
            <person name="Drula E."/>
            <person name="Min B."/>
            <person name="Chaduli D."/>
            <person name="Navarro D."/>
            <person name="Favel A."/>
            <person name="Norest M."/>
            <person name="Lesage-Meessen L."/>
            <person name="Balint B."/>
            <person name="Merenyi Z."/>
            <person name="de Eugenio L."/>
            <person name="Morin E."/>
            <person name="Martinez A.T."/>
            <person name="Baldrian P."/>
            <person name="Stursova M."/>
            <person name="Martinez M.J."/>
            <person name="Novotny C."/>
            <person name="Magnuson J.K."/>
            <person name="Spatafora J.W."/>
            <person name="Maurice S."/>
            <person name="Pangilinan J."/>
            <person name="Andreopoulos W."/>
            <person name="LaButti K."/>
            <person name="Hundley H."/>
            <person name="Na H."/>
            <person name="Kuo A."/>
            <person name="Barry K."/>
            <person name="Lipzen A."/>
            <person name="Henrissat B."/>
            <person name="Riley R."/>
            <person name="Ahrendt S."/>
            <person name="Nagy L.G."/>
            <person name="Grigoriev I.V."/>
            <person name="Martin F."/>
            <person name="Rosso M.N."/>
        </authorList>
    </citation>
    <scope>NUCLEOTIDE SEQUENCE</scope>
    <source>
        <strain evidence="1">CBS 384.51</strain>
    </source>
</reference>
<protein>
    <submittedName>
        <fullName evidence="1">Kinase-like protein</fullName>
    </submittedName>
</protein>
<sequence length="370" mass="41718">MHSWSNSDITPPTLKIQKVSGSLTNAVFFVSCPSVPVVPTLLLRIYGPSSGSLINRTRELHILHSLSSRYHIGPKVYGTFENGRIEEFFESTTLTANDLRDPKISSWIGARMAELHQVDIATVELQSTPASSTFGKSSNVTWPIAATKNVKLWLVAAQEVLSLDTVSDEIRASMDLDRFKIEWDQYIHWLGKTEIIRGSSPIVFAHNDAQYGNLLRLASLKEGHADHRQIIVVDFEYAAPNPAAFDIANHFHEWTADYHSDVPHLLHSERYPTLEQRQNFYRAYLIHRQASSPSPTALATSSEALETELDKLDSQVRAWSPSSHAMWALWGVVQAREVLEGKDSEPEFDYVAYAQCRMASFRRELKALLV</sequence>
<evidence type="ECO:0000313" key="2">
    <source>
        <dbReference type="Proteomes" id="UP001055072"/>
    </source>
</evidence>
<accession>A0ACB8UL83</accession>